<evidence type="ECO:0000313" key="3">
    <source>
        <dbReference type="Proteomes" id="UP000663879"/>
    </source>
</evidence>
<name>A0A813WT71_9BILA</name>
<dbReference type="AlphaFoldDB" id="A0A813WT71"/>
<keyword evidence="3" id="KW-1185">Reference proteome</keyword>
<dbReference type="Proteomes" id="UP000663879">
    <property type="component" value="Unassembled WGS sequence"/>
</dbReference>
<gene>
    <name evidence="2" type="ORF">OXX778_LOCUS9673</name>
</gene>
<feature type="region of interest" description="Disordered" evidence="1">
    <location>
        <begin position="101"/>
        <end position="121"/>
    </location>
</feature>
<evidence type="ECO:0000256" key="1">
    <source>
        <dbReference type="SAM" id="MobiDB-lite"/>
    </source>
</evidence>
<comment type="caution">
    <text evidence="2">The sequence shown here is derived from an EMBL/GenBank/DDBJ whole genome shotgun (WGS) entry which is preliminary data.</text>
</comment>
<dbReference type="EMBL" id="CAJNOC010001448">
    <property type="protein sequence ID" value="CAF0865784.1"/>
    <property type="molecule type" value="Genomic_DNA"/>
</dbReference>
<accession>A0A813WT71</accession>
<sequence length="151" mass="17259">MVNLKKYIVISHPNLFTLKKEEVSAGVKYHRAFQGPKPDTRKKLYVTKDSTFGSYKELYLSDDITNDVYMKRIVVMLIIYKKKKQKIDVIKQNISSFEEELEYGSDESSDDGVDSDDDAENNKGIPSALNELVQHSSNLLLHKIVLDVMAI</sequence>
<organism evidence="2 3">
    <name type="scientific">Brachionus calyciflorus</name>
    <dbReference type="NCBI Taxonomy" id="104777"/>
    <lineage>
        <taxon>Eukaryota</taxon>
        <taxon>Metazoa</taxon>
        <taxon>Spiralia</taxon>
        <taxon>Gnathifera</taxon>
        <taxon>Rotifera</taxon>
        <taxon>Eurotatoria</taxon>
        <taxon>Monogononta</taxon>
        <taxon>Pseudotrocha</taxon>
        <taxon>Ploima</taxon>
        <taxon>Brachionidae</taxon>
        <taxon>Brachionus</taxon>
    </lineage>
</organism>
<feature type="compositionally biased region" description="Acidic residues" evidence="1">
    <location>
        <begin position="101"/>
        <end position="119"/>
    </location>
</feature>
<proteinExistence type="predicted"/>
<protein>
    <submittedName>
        <fullName evidence="2">Uncharacterized protein</fullName>
    </submittedName>
</protein>
<evidence type="ECO:0000313" key="2">
    <source>
        <dbReference type="EMBL" id="CAF0865784.1"/>
    </source>
</evidence>
<reference evidence="2" key="1">
    <citation type="submission" date="2021-02" db="EMBL/GenBank/DDBJ databases">
        <authorList>
            <person name="Nowell W R."/>
        </authorList>
    </citation>
    <scope>NUCLEOTIDE SEQUENCE</scope>
    <source>
        <strain evidence="2">Ploen Becks lab</strain>
    </source>
</reference>